<evidence type="ECO:0000313" key="3">
    <source>
        <dbReference type="EMBL" id="SDG54624.1"/>
    </source>
</evidence>
<dbReference type="Pfam" id="PF18893">
    <property type="entry name" value="DUF5652"/>
    <property type="match status" value="1"/>
</dbReference>
<keyword evidence="4" id="KW-1185">Reference proteome</keyword>
<dbReference type="Proteomes" id="UP000199296">
    <property type="component" value="Unassembled WGS sequence"/>
</dbReference>
<proteinExistence type="predicted"/>
<organism evidence="3 4">
    <name type="scientific">Psychroflexus sediminis</name>
    <dbReference type="NCBI Taxonomy" id="470826"/>
    <lineage>
        <taxon>Bacteria</taxon>
        <taxon>Pseudomonadati</taxon>
        <taxon>Bacteroidota</taxon>
        <taxon>Flavobacteriia</taxon>
        <taxon>Flavobacteriales</taxon>
        <taxon>Flavobacteriaceae</taxon>
        <taxon>Psychroflexus</taxon>
    </lineage>
</organism>
<sequence length="102" mass="12111">MSSFFQLLLVFFLDFKLNWMLNYKIMDLTEPDFQSLYEDYSILIGILLFLLVVDVVLKLIALWQSARRKQVAWFIFLALINSLGILPAIYLIVNRNKEKFRS</sequence>
<name>A0A1G7V4E6_9FLAO</name>
<protein>
    <recommendedName>
        <fullName evidence="2">DUF5652 domain-containing protein</fullName>
    </recommendedName>
</protein>
<dbReference type="STRING" id="470826.SAMN04488027_10369"/>
<evidence type="ECO:0000256" key="1">
    <source>
        <dbReference type="SAM" id="Phobius"/>
    </source>
</evidence>
<reference evidence="3 4" key="1">
    <citation type="submission" date="2016-10" db="EMBL/GenBank/DDBJ databases">
        <authorList>
            <person name="de Groot N.N."/>
        </authorList>
    </citation>
    <scope>NUCLEOTIDE SEQUENCE [LARGE SCALE GENOMIC DNA]</scope>
    <source>
        <strain evidence="3 4">DSM 19803</strain>
    </source>
</reference>
<gene>
    <name evidence="3" type="ORF">SAMN04488027_10369</name>
</gene>
<keyword evidence="1" id="KW-0472">Membrane</keyword>
<feature type="transmembrane region" description="Helical" evidence="1">
    <location>
        <begin position="72"/>
        <end position="93"/>
    </location>
</feature>
<dbReference type="EMBL" id="FNCW01000003">
    <property type="protein sequence ID" value="SDG54624.1"/>
    <property type="molecule type" value="Genomic_DNA"/>
</dbReference>
<dbReference type="AlphaFoldDB" id="A0A1G7V4E6"/>
<accession>A0A1G7V4E6</accession>
<feature type="transmembrane region" description="Helical" evidence="1">
    <location>
        <begin position="40"/>
        <end position="60"/>
    </location>
</feature>
<feature type="domain" description="DUF5652" evidence="2">
    <location>
        <begin position="34"/>
        <end position="101"/>
    </location>
</feature>
<evidence type="ECO:0000259" key="2">
    <source>
        <dbReference type="Pfam" id="PF18893"/>
    </source>
</evidence>
<evidence type="ECO:0000313" key="4">
    <source>
        <dbReference type="Proteomes" id="UP000199296"/>
    </source>
</evidence>
<keyword evidence="1" id="KW-0812">Transmembrane</keyword>
<keyword evidence="1" id="KW-1133">Transmembrane helix</keyword>
<dbReference type="InterPro" id="IPR043712">
    <property type="entry name" value="DUF5652"/>
</dbReference>